<dbReference type="OrthoDB" id="9803483at2"/>
<dbReference type="PANTHER" id="PTHR43312">
    <property type="entry name" value="D-THREO-ALDOSE 1-DEHYDROGENASE"/>
    <property type="match status" value="1"/>
</dbReference>
<dbReference type="Pfam" id="PF00248">
    <property type="entry name" value="Aldo_ket_red"/>
    <property type="match status" value="1"/>
</dbReference>
<evidence type="ECO:0000313" key="3">
    <source>
        <dbReference type="Proteomes" id="UP000233491"/>
    </source>
</evidence>
<feature type="domain" description="NADP-dependent oxidoreductase" evidence="1">
    <location>
        <begin position="21"/>
        <end position="293"/>
    </location>
</feature>
<dbReference type="InterPro" id="IPR036812">
    <property type="entry name" value="NAD(P)_OxRdtase_dom_sf"/>
</dbReference>
<proteinExistence type="predicted"/>
<accession>A0A1I4S7A0</accession>
<name>A0A1I4S7A0_9HYPH</name>
<dbReference type="AlphaFoldDB" id="A0A1I4S7A0"/>
<dbReference type="EMBL" id="PJNW01000003">
    <property type="protein sequence ID" value="PKR89894.1"/>
    <property type="molecule type" value="Genomic_DNA"/>
</dbReference>
<organism evidence="2 3">
    <name type="scientific">Pleomorphomonas diazotrophica</name>
    <dbReference type="NCBI Taxonomy" id="1166257"/>
    <lineage>
        <taxon>Bacteria</taxon>
        <taxon>Pseudomonadati</taxon>
        <taxon>Pseudomonadota</taxon>
        <taxon>Alphaproteobacteria</taxon>
        <taxon>Hyphomicrobiales</taxon>
        <taxon>Pleomorphomonadaceae</taxon>
        <taxon>Pleomorphomonas</taxon>
    </lineage>
</organism>
<sequence>MSEGRMPGRQATIGSLQLSRVGLGTAAFTLDGSQVDAVVRRALDLGINWIDTDIIFDRGEVERRIGDNLTALPAGDRPAVAVAVGFDWDGRSRQAQLRPTLEPRRLRRQLERSLSRLRIETADLVKLHVGVPSDASFEDAWSMLLDLRQSGVVRSLGLIAPDSAHLERAERIGTCDSLHVEMSLLDRRVSDGELLGRRQPTPAVIASHSAASTELTVADRSDDDALQRMRLLLRTIATRRRASPAAVAAAWSLSWPGVAAVAVSVRSPEDLSAVAKAADIELSVRDLSDIGKLLPALGSGRGPVHPRRTADAA</sequence>
<dbReference type="InterPro" id="IPR053135">
    <property type="entry name" value="AKR2_Oxidoreductase"/>
</dbReference>
<dbReference type="SUPFAM" id="SSF51430">
    <property type="entry name" value="NAD(P)-linked oxidoreductase"/>
    <property type="match status" value="1"/>
</dbReference>
<protein>
    <recommendedName>
        <fullName evidence="1">NADP-dependent oxidoreductase domain-containing protein</fullName>
    </recommendedName>
</protein>
<dbReference type="InterPro" id="IPR023210">
    <property type="entry name" value="NADP_OxRdtase_dom"/>
</dbReference>
<keyword evidence="3" id="KW-1185">Reference proteome</keyword>
<comment type="caution">
    <text evidence="2">The sequence shown here is derived from an EMBL/GenBank/DDBJ whole genome shotgun (WGS) entry which is preliminary data.</text>
</comment>
<dbReference type="Gene3D" id="3.20.20.100">
    <property type="entry name" value="NADP-dependent oxidoreductase domain"/>
    <property type="match status" value="1"/>
</dbReference>
<reference evidence="2 3" key="1">
    <citation type="submission" date="2017-12" db="EMBL/GenBank/DDBJ databases">
        <title>Anaerobic carbon monoxide metabolism by Pleomorphomonas carboxyditropha sp. nov., a new mesophilic hydrogenogenic carboxidotroph.</title>
        <authorList>
            <person name="Esquivel-Elizondo S."/>
            <person name="Krajmalnik-Brown R."/>
        </authorList>
    </citation>
    <scope>NUCLEOTIDE SEQUENCE [LARGE SCALE GENOMIC DNA]</scope>
    <source>
        <strain evidence="2 3">R5-392</strain>
    </source>
</reference>
<evidence type="ECO:0000259" key="1">
    <source>
        <dbReference type="Pfam" id="PF00248"/>
    </source>
</evidence>
<dbReference type="Proteomes" id="UP000233491">
    <property type="component" value="Unassembled WGS sequence"/>
</dbReference>
<dbReference type="PANTHER" id="PTHR43312:SF1">
    <property type="entry name" value="NADP-DEPENDENT OXIDOREDUCTASE DOMAIN-CONTAINING PROTEIN"/>
    <property type="match status" value="1"/>
</dbReference>
<evidence type="ECO:0000313" key="2">
    <source>
        <dbReference type="EMBL" id="PKR89894.1"/>
    </source>
</evidence>
<gene>
    <name evidence="2" type="ORF">CXZ10_06855</name>
</gene>